<feature type="domain" description="PD-(D/E)XK nuclease-like" evidence="2">
    <location>
        <begin position="343"/>
        <end position="583"/>
    </location>
</feature>
<proteinExistence type="predicted"/>
<dbReference type="AlphaFoldDB" id="A0A6J3MAW8"/>
<evidence type="ECO:0000313" key="3">
    <source>
        <dbReference type="Proteomes" id="UP000504637"/>
    </source>
</evidence>
<name>A0A6J3MAW8_9PEZI</name>
<reference evidence="4" key="3">
    <citation type="submission" date="2025-08" db="UniProtKB">
        <authorList>
            <consortium name="RefSeq"/>
        </authorList>
    </citation>
    <scope>IDENTIFICATION</scope>
    <source>
        <strain evidence="4">CBS 342.82</strain>
    </source>
</reference>
<feature type="compositionally biased region" description="Polar residues" evidence="1">
    <location>
        <begin position="72"/>
        <end position="87"/>
    </location>
</feature>
<evidence type="ECO:0000313" key="4">
    <source>
        <dbReference type="RefSeq" id="XP_033461815.1"/>
    </source>
</evidence>
<feature type="compositionally biased region" description="Acidic residues" evidence="1">
    <location>
        <begin position="140"/>
        <end position="154"/>
    </location>
</feature>
<protein>
    <recommendedName>
        <fullName evidence="2">PD-(D/E)XK nuclease-like domain-containing protein</fullName>
    </recommendedName>
</protein>
<feature type="region of interest" description="Disordered" evidence="1">
    <location>
        <begin position="214"/>
        <end position="270"/>
    </location>
</feature>
<dbReference type="GeneID" id="54360715"/>
<dbReference type="Proteomes" id="UP000504637">
    <property type="component" value="Unplaced"/>
</dbReference>
<feature type="compositionally biased region" description="Low complexity" evidence="1">
    <location>
        <begin position="234"/>
        <end position="262"/>
    </location>
</feature>
<feature type="compositionally biased region" description="Low complexity" evidence="1">
    <location>
        <begin position="46"/>
        <end position="59"/>
    </location>
</feature>
<organism evidence="4">
    <name type="scientific">Dissoconium aciculare CBS 342.82</name>
    <dbReference type="NCBI Taxonomy" id="1314786"/>
    <lineage>
        <taxon>Eukaryota</taxon>
        <taxon>Fungi</taxon>
        <taxon>Dikarya</taxon>
        <taxon>Ascomycota</taxon>
        <taxon>Pezizomycotina</taxon>
        <taxon>Dothideomycetes</taxon>
        <taxon>Dothideomycetidae</taxon>
        <taxon>Mycosphaerellales</taxon>
        <taxon>Dissoconiaceae</taxon>
        <taxon>Dissoconium</taxon>
    </lineage>
</organism>
<dbReference type="InterPro" id="IPR046797">
    <property type="entry name" value="PDDEXK_12"/>
</dbReference>
<feature type="compositionally biased region" description="Basic and acidic residues" evidence="1">
    <location>
        <begin position="1"/>
        <end position="17"/>
    </location>
</feature>
<feature type="compositionally biased region" description="Polar residues" evidence="1">
    <location>
        <begin position="215"/>
        <end position="226"/>
    </location>
</feature>
<evidence type="ECO:0000256" key="1">
    <source>
        <dbReference type="SAM" id="MobiDB-lite"/>
    </source>
</evidence>
<sequence length="626" mass="68977">MARRIQDWIAEIFDHQSEAGSTSRHPFPPRRTEVPIMPRSKEKGAKAGAGSTSSAGAQKSGHHQKGKISPEATASQGPSKASGTSPKGSIVERLHSLTHRPKAPASPPATNVEEGHVVLEAKASVVAGALQTSGTKSTQEQDDESKYESEDDSIESQRSDPKDKSYHGSKGSGSVHDRETRASRNSSTNSLLEQHGIGGLTAASKSMPSIRSLESFRQQIESARSAQHNRRGSRTSSKSVRSVKSSSSVATTSSQTTQTFTTLPRLDRPIQPGQGSEFQPTWDAYEQALVNSILRVVRGDDIKISKETFDAILLLEPVEAYQFSDVKATAPPENLRGTISAADIRILQFVLDQTKFCHKTRALEAGWNSQVHGILLQLAALGSTCEVNMHNVTTQMQGKQAMRPKHYGTPQTISAVDFMFMIPVEARSHEQALIFILPEESGNPYNSFNTHHHGEIGVMFVETKRARGDQAEGLVQNALAVDAQIRWLHELVRLMQYFDQKQYPAQKDAQNSKLPKMPALPSLLVMGSEWYIQLSKQDESGGLKTLFYELNDGQALADTKTLFGIVKVLEIQFALLKYIEEVWEPWLIALLRRLPSAEVLSDMALNNITWKDLKQSKLSPITEAHE</sequence>
<feature type="compositionally biased region" description="Basic and acidic residues" evidence="1">
    <location>
        <begin position="155"/>
        <end position="166"/>
    </location>
</feature>
<dbReference type="RefSeq" id="XP_033461815.1">
    <property type="nucleotide sequence ID" value="XM_033602915.1"/>
</dbReference>
<dbReference type="Pfam" id="PF20516">
    <property type="entry name" value="PDDEXK_12"/>
    <property type="match status" value="1"/>
</dbReference>
<keyword evidence="3" id="KW-1185">Reference proteome</keyword>
<feature type="compositionally biased region" description="Polar residues" evidence="1">
    <location>
        <begin position="183"/>
        <end position="192"/>
    </location>
</feature>
<gene>
    <name evidence="4" type="ORF">K489DRAFT_368021</name>
</gene>
<evidence type="ECO:0000259" key="2">
    <source>
        <dbReference type="Pfam" id="PF20516"/>
    </source>
</evidence>
<feature type="region of interest" description="Disordered" evidence="1">
    <location>
        <begin position="1"/>
        <end position="195"/>
    </location>
</feature>
<reference evidence="4" key="1">
    <citation type="submission" date="2020-01" db="EMBL/GenBank/DDBJ databases">
        <authorList>
            <consortium name="DOE Joint Genome Institute"/>
            <person name="Haridas S."/>
            <person name="Albert R."/>
            <person name="Binder M."/>
            <person name="Bloem J."/>
            <person name="Labutti K."/>
            <person name="Salamov A."/>
            <person name="Andreopoulos B."/>
            <person name="Baker S.E."/>
            <person name="Barry K."/>
            <person name="Bills G."/>
            <person name="Bluhm B.H."/>
            <person name="Cannon C."/>
            <person name="Castanera R."/>
            <person name="Culley D.E."/>
            <person name="Daum C."/>
            <person name="Ezra D."/>
            <person name="Gonzalez J.B."/>
            <person name="Henrissat B."/>
            <person name="Kuo A."/>
            <person name="Liang C."/>
            <person name="Lipzen A."/>
            <person name="Lutzoni F."/>
            <person name="Magnuson J."/>
            <person name="Mondo S."/>
            <person name="Nolan M."/>
            <person name="Ohm R."/>
            <person name="Pangilinan J."/>
            <person name="Park H.-J."/>
            <person name="Ramirez L."/>
            <person name="Alfaro M."/>
            <person name="Sun H."/>
            <person name="Tritt A."/>
            <person name="Yoshinaga Y."/>
            <person name="Zwiers L.-H."/>
            <person name="Turgeon B.G."/>
            <person name="Goodwin S.B."/>
            <person name="Spatafora J.W."/>
            <person name="Crous P.W."/>
            <person name="Grigoriev I.V."/>
        </authorList>
    </citation>
    <scope>NUCLEOTIDE SEQUENCE</scope>
    <source>
        <strain evidence="4">CBS 342.82</strain>
    </source>
</reference>
<reference evidence="4" key="2">
    <citation type="submission" date="2020-04" db="EMBL/GenBank/DDBJ databases">
        <authorList>
            <consortium name="NCBI Genome Project"/>
        </authorList>
    </citation>
    <scope>NUCLEOTIDE SEQUENCE</scope>
    <source>
        <strain evidence="4">CBS 342.82</strain>
    </source>
</reference>
<accession>A0A6J3MAW8</accession>